<organism evidence="3 4">
    <name type="scientific">Pinctada imbricata</name>
    <name type="common">Atlantic pearl-oyster</name>
    <name type="synonym">Pinctada martensii</name>
    <dbReference type="NCBI Taxonomy" id="66713"/>
    <lineage>
        <taxon>Eukaryota</taxon>
        <taxon>Metazoa</taxon>
        <taxon>Spiralia</taxon>
        <taxon>Lophotrochozoa</taxon>
        <taxon>Mollusca</taxon>
        <taxon>Bivalvia</taxon>
        <taxon>Autobranchia</taxon>
        <taxon>Pteriomorphia</taxon>
        <taxon>Pterioida</taxon>
        <taxon>Pterioidea</taxon>
        <taxon>Pteriidae</taxon>
        <taxon>Pinctada</taxon>
    </lineage>
</organism>
<comment type="caution">
    <text evidence="3">The sequence shown here is derived from an EMBL/GenBank/DDBJ whole genome shotgun (WGS) entry which is preliminary data.</text>
</comment>
<dbReference type="PANTHER" id="PTHR12243:SF60">
    <property type="entry name" value="SI:CH211-15D5.12-RELATED"/>
    <property type="match status" value="1"/>
</dbReference>
<name>A0AA89C0J1_PINIB</name>
<feature type="region of interest" description="Disordered" evidence="1">
    <location>
        <begin position="1"/>
        <end position="98"/>
    </location>
</feature>
<dbReference type="InterPro" id="IPR039353">
    <property type="entry name" value="TF_Adf1"/>
</dbReference>
<evidence type="ECO:0000259" key="2">
    <source>
        <dbReference type="PROSITE" id="PS51029"/>
    </source>
</evidence>
<evidence type="ECO:0000313" key="3">
    <source>
        <dbReference type="EMBL" id="KAK3103470.1"/>
    </source>
</evidence>
<dbReference type="Proteomes" id="UP001186944">
    <property type="component" value="Unassembled WGS sequence"/>
</dbReference>
<protein>
    <recommendedName>
        <fullName evidence="2">MADF domain-containing protein</fullName>
    </recommendedName>
</protein>
<dbReference type="GO" id="GO:0006357">
    <property type="term" value="P:regulation of transcription by RNA polymerase II"/>
    <property type="evidence" value="ECO:0007669"/>
    <property type="project" value="TreeGrafter"/>
</dbReference>
<gene>
    <name evidence="3" type="ORF">FSP39_019477</name>
</gene>
<accession>A0AA89C0J1</accession>
<evidence type="ECO:0000256" key="1">
    <source>
        <dbReference type="SAM" id="MobiDB-lite"/>
    </source>
</evidence>
<dbReference type="PROSITE" id="PS51029">
    <property type="entry name" value="MADF"/>
    <property type="match status" value="1"/>
</dbReference>
<evidence type="ECO:0000313" key="4">
    <source>
        <dbReference type="Proteomes" id="UP001186944"/>
    </source>
</evidence>
<dbReference type="GO" id="GO:0005667">
    <property type="term" value="C:transcription regulator complex"/>
    <property type="evidence" value="ECO:0007669"/>
    <property type="project" value="TreeGrafter"/>
</dbReference>
<dbReference type="Pfam" id="PF10545">
    <property type="entry name" value="MADF_DNA_bdg"/>
    <property type="match status" value="1"/>
</dbReference>
<sequence length="222" mass="25050">MPPKKTGARKGRGKAVLPLKETAQPPPEPEPEPQNEPVTEASQDEVAESRARSPNPSLSSSINLDNESVSSTSSESAVGVQKKTKSPKKKRKIKEHAGLTQTQEEDMFEWLKINPVIYSRGMSGYKNVEARNKLWSDKAEQMGKSVKQIKDIWYKSVRSRVGRLVKKKSGTSQFDVENCSDRDKYLMDKMQFLIPHIHEVKKRPTVSVSSLMFMVPILTFFS</sequence>
<feature type="compositionally biased region" description="Pro residues" evidence="1">
    <location>
        <begin position="24"/>
        <end position="34"/>
    </location>
</feature>
<feature type="compositionally biased region" description="Basic residues" evidence="1">
    <location>
        <begin position="82"/>
        <end position="94"/>
    </location>
</feature>
<reference evidence="3" key="1">
    <citation type="submission" date="2019-08" db="EMBL/GenBank/DDBJ databases">
        <title>The improved chromosome-level genome for the pearl oyster Pinctada fucata martensii using PacBio sequencing and Hi-C.</title>
        <authorList>
            <person name="Zheng Z."/>
        </authorList>
    </citation>
    <scope>NUCLEOTIDE SEQUENCE</scope>
    <source>
        <strain evidence="3">ZZ-2019</strain>
        <tissue evidence="3">Adductor muscle</tissue>
    </source>
</reference>
<feature type="compositionally biased region" description="Basic residues" evidence="1">
    <location>
        <begin position="1"/>
        <end position="13"/>
    </location>
</feature>
<keyword evidence="4" id="KW-1185">Reference proteome</keyword>
<dbReference type="GO" id="GO:0005634">
    <property type="term" value="C:nucleus"/>
    <property type="evidence" value="ECO:0007669"/>
    <property type="project" value="TreeGrafter"/>
</dbReference>
<feature type="compositionally biased region" description="Low complexity" evidence="1">
    <location>
        <begin position="52"/>
        <end position="76"/>
    </location>
</feature>
<dbReference type="InterPro" id="IPR006578">
    <property type="entry name" value="MADF-dom"/>
</dbReference>
<proteinExistence type="predicted"/>
<dbReference type="PANTHER" id="PTHR12243">
    <property type="entry name" value="MADF DOMAIN TRANSCRIPTION FACTOR"/>
    <property type="match status" value="1"/>
</dbReference>
<feature type="domain" description="MADF" evidence="2">
    <location>
        <begin position="106"/>
        <end position="198"/>
    </location>
</feature>
<dbReference type="EMBL" id="VSWD01000005">
    <property type="protein sequence ID" value="KAK3103470.1"/>
    <property type="molecule type" value="Genomic_DNA"/>
</dbReference>
<dbReference type="AlphaFoldDB" id="A0AA89C0J1"/>